<comment type="caution">
    <text evidence="2">The sequence shown here is derived from an EMBL/GenBank/DDBJ whole genome shotgun (WGS) entry which is preliminary data.</text>
</comment>
<dbReference type="RefSeq" id="WP_214153398.1">
    <property type="nucleotide sequence ID" value="NZ_JAHBAY010000001.1"/>
</dbReference>
<keyword evidence="3" id="KW-1185">Reference proteome</keyword>
<dbReference type="EMBL" id="JAHBAY010000001">
    <property type="protein sequence ID" value="MBT0767456.1"/>
    <property type="molecule type" value="Genomic_DNA"/>
</dbReference>
<accession>A0ABS5TB66</accession>
<organism evidence="2 3">
    <name type="scientific">Kineosporia corallincola</name>
    <dbReference type="NCBI Taxonomy" id="2835133"/>
    <lineage>
        <taxon>Bacteria</taxon>
        <taxon>Bacillati</taxon>
        <taxon>Actinomycetota</taxon>
        <taxon>Actinomycetes</taxon>
        <taxon>Kineosporiales</taxon>
        <taxon>Kineosporiaceae</taxon>
        <taxon>Kineosporia</taxon>
    </lineage>
</organism>
<dbReference type="Proteomes" id="UP001197247">
    <property type="component" value="Unassembled WGS sequence"/>
</dbReference>
<evidence type="ECO:0008006" key="4">
    <source>
        <dbReference type="Google" id="ProtNLM"/>
    </source>
</evidence>
<name>A0ABS5TB66_9ACTN</name>
<evidence type="ECO:0000313" key="2">
    <source>
        <dbReference type="EMBL" id="MBT0767456.1"/>
    </source>
</evidence>
<evidence type="ECO:0000256" key="1">
    <source>
        <dbReference type="SAM" id="MobiDB-lite"/>
    </source>
</evidence>
<evidence type="ECO:0000313" key="3">
    <source>
        <dbReference type="Proteomes" id="UP001197247"/>
    </source>
</evidence>
<protein>
    <recommendedName>
        <fullName evidence="4">DUF4157 domain-containing protein</fullName>
    </recommendedName>
</protein>
<gene>
    <name evidence="2" type="ORF">KIH74_00885</name>
</gene>
<proteinExistence type="predicted"/>
<sequence>MKKGPHGLLLAWNCDSSLLPLAGRAMTVGDVVLLGLPESALVTRPNLLRHEARHAAQYARWIGPAGFLPAYGLACLYSWARTGDPALRNHFESRAGLLDGGYIHPGPRAPERTTPPPGTGPAGAC</sequence>
<feature type="region of interest" description="Disordered" evidence="1">
    <location>
        <begin position="102"/>
        <end position="125"/>
    </location>
</feature>
<reference evidence="2 3" key="1">
    <citation type="submission" date="2021-05" db="EMBL/GenBank/DDBJ databases">
        <title>Kineosporia and Streptomyces sp. nov. two new marine actinobacteria isolated from Coral.</title>
        <authorList>
            <person name="Buangrab K."/>
            <person name="Sutthacheep M."/>
            <person name="Yeemin T."/>
            <person name="Harunari E."/>
            <person name="Igarashi Y."/>
            <person name="Kanchanasin P."/>
            <person name="Tanasupawat S."/>
            <person name="Phongsopitanun W."/>
        </authorList>
    </citation>
    <scope>NUCLEOTIDE SEQUENCE [LARGE SCALE GENOMIC DNA]</scope>
    <source>
        <strain evidence="2 3">J2-2</strain>
    </source>
</reference>